<protein>
    <recommendedName>
        <fullName evidence="3">T9SS type A sorting domain-containing protein</fullName>
    </recommendedName>
</protein>
<gene>
    <name evidence="1" type="ORF">Q5H93_13650</name>
</gene>
<evidence type="ECO:0008006" key="3">
    <source>
        <dbReference type="Google" id="ProtNLM"/>
    </source>
</evidence>
<keyword evidence="2" id="KW-1185">Reference proteome</keyword>
<accession>A0ABT9BDP2</accession>
<name>A0ABT9BDP2_9BACT</name>
<evidence type="ECO:0000313" key="1">
    <source>
        <dbReference type="EMBL" id="MDO7875783.1"/>
    </source>
</evidence>
<proteinExistence type="predicted"/>
<evidence type="ECO:0000313" key="2">
    <source>
        <dbReference type="Proteomes" id="UP001176429"/>
    </source>
</evidence>
<dbReference type="Proteomes" id="UP001176429">
    <property type="component" value="Unassembled WGS sequence"/>
</dbReference>
<reference evidence="1" key="1">
    <citation type="submission" date="2023-07" db="EMBL/GenBank/DDBJ databases">
        <authorList>
            <person name="Kim M.K."/>
        </authorList>
    </citation>
    <scope>NUCLEOTIDE SEQUENCE</scope>
    <source>
        <strain evidence="1">ASUV-10-1</strain>
    </source>
</reference>
<organism evidence="1 2">
    <name type="scientific">Hymenobacter aranciens</name>
    <dbReference type="NCBI Taxonomy" id="3063996"/>
    <lineage>
        <taxon>Bacteria</taxon>
        <taxon>Pseudomonadati</taxon>
        <taxon>Bacteroidota</taxon>
        <taxon>Cytophagia</taxon>
        <taxon>Cytophagales</taxon>
        <taxon>Hymenobacteraceae</taxon>
        <taxon>Hymenobacter</taxon>
    </lineage>
</organism>
<dbReference type="InterPro" id="IPR013783">
    <property type="entry name" value="Ig-like_fold"/>
</dbReference>
<dbReference type="Gene3D" id="2.60.40.10">
    <property type="entry name" value="Immunoglobulins"/>
    <property type="match status" value="1"/>
</dbReference>
<comment type="caution">
    <text evidence="1">The sequence shown here is derived from an EMBL/GenBank/DDBJ whole genome shotgun (WGS) entry which is preliminary data.</text>
</comment>
<dbReference type="RefSeq" id="WP_305007106.1">
    <property type="nucleotide sequence ID" value="NZ_JAUQSY010000008.1"/>
</dbReference>
<sequence>MGHCLGLGHSWWGLDCPLVPGGPLTPGENSTNNIMDYPWLPGLSLSQCQIGKMHYYLGHEGGASLLAYGTGMDNLTVSDYCQQDGTQDITIPTGSSQVWEAAHNTQASTISIEDDATLIIRCRIGVVGPEMNIKLGKNAKLILDRGTLGNFATSEQHECPQDVFVYINGAGGLVEIQNGGGFISEHLRVAFYGDVSLHIPRVPVLLDGAQLYLKSDSYLCLEPGAEFTYRGPASFNIDASTTLGLHAAVQLNPAPNCTTEPCKLAQTASALRATVAGSNAPASICAGNSLLLEVYFPQFALVPTVEWRRNGSPVSPNVSTNPWAYTDSPDQVTDYEVELSWPGTSCAPLILRYHQQVLPNPSITLSSTQLDICGNGTEAWYLPDGRLNLNDPVWGLIRQAADPAIVANQGGCFKWADNSFVKNGIFDPVAAAAQGPGPYTLSLGHYDDCYDPTSCFAAAEVTLNIHGGPVFQIPPPDPVCAGNSVRLTASAANGITYHWQPGNLTGSSVTVTPATTTTYTVTGTGRNSCPATQQVTVTVQPATCLACLGNNYKDVSGSGPVLSAYTFASNSTYVFNTSTILTTGTFVVEEGARLLFGPGVRLTLVNNAQLVLAGGTLTALCTEMWDGIVATRTSRGVVAVRPTGSVSHSEISHSRNGLIVQSDQVAVGFQPTLQLTYVAFLHNGQSIQLTNTPNSPAFTGLVTDSRFDSDPQQMRAPWQYQSARDQHVTLRHFYLDGNCAGLTVSNSRFDHSLYDFWMPAGTAFTASNNEFHNFYIAAVFAHDYLLPNTRLSLNKFYYPVAANEILLSDSPQLQEAYGELAGMEGAEAVLRRNVCVGIYGTTGTNSTSTFTLEGCQFFGQNYGGTTGPTTFTPTQPYAQYGVVVSGGILRNNTFQRLQLGYQSTSTQTGGIVKGNAFENCYVGLNFRDGNGYVSSYVGSAEVSCNSFTRTQLVPFGPSYGIFRDFCQRRIASDPCTQINLTSTPGTLANPNGTPRLLKNEFVDDRPAPSIYNPFWHVWNGVDEGYTTNQMQYYTFTNRMAGIVGGPQSGNNSAVVVMDAGTDIDDFNDCEWEGYDNGLQFRPSTPLTTPTATTRDMAKPFYLAQNVPNPCTGTASVTYRAVTDQRVELVVRHYISGQVLRRQAVAAGEHTTELNLQGLLPGPYHYTLEVGGQITAHRNVLVQ</sequence>
<dbReference type="EMBL" id="JAUQSY010000008">
    <property type="protein sequence ID" value="MDO7875783.1"/>
    <property type="molecule type" value="Genomic_DNA"/>
</dbReference>